<feature type="chain" id="PRO_5014298714" evidence="1">
    <location>
        <begin position="21"/>
        <end position="96"/>
    </location>
</feature>
<proteinExistence type="predicted"/>
<dbReference type="FunCoup" id="B4J035">
    <property type="interactions" value="23"/>
</dbReference>
<evidence type="ECO:0000256" key="1">
    <source>
        <dbReference type="SAM" id="SignalP"/>
    </source>
</evidence>
<protein>
    <submittedName>
        <fullName evidence="2">GH14477</fullName>
    </submittedName>
    <submittedName>
        <fullName evidence="3">GH23314</fullName>
    </submittedName>
</protein>
<reference evidence="2" key="2">
    <citation type="journal article" date="2008" name="Bioinformatics">
        <title>Assembly reconciliation.</title>
        <authorList>
            <person name="Zimin A.V."/>
            <person name="Smith D.R."/>
            <person name="Sutton G."/>
            <person name="Yorke J.A."/>
        </authorList>
    </citation>
    <scope>NUCLEOTIDE SEQUENCE</scope>
    <source>
        <strain evidence="2">TSC#15287-2541.00</strain>
    </source>
</reference>
<dbReference type="STRING" id="7222.B4J035"/>
<dbReference type="OMA" id="NIFNANC"/>
<accession>B4J035</accession>
<evidence type="ECO:0000313" key="2">
    <source>
        <dbReference type="EMBL" id="EDV97828.1"/>
    </source>
</evidence>
<keyword evidence="1" id="KW-0732">Signal</keyword>
<dbReference type="HOGENOM" id="CLU_121609_1_0_1"/>
<sequence>MSKLVLLLAICCLCLLQVQSQPKPNTCDALLQQCLSHQPTRGTTDDLTDYFNLGCRRRLRNWNNFTRCQLENAACELSLNRCLALECENAVRVRRA</sequence>
<gene>
    <name evidence="2" type="primary">Dgri\GH14477</name>
    <name evidence="3" type="synonym">Dgri\GH23314</name>
    <name evidence="2" type="ORF">Dgri_GH14477</name>
    <name evidence="3" type="ORF">Dgri_GH23314</name>
    <name evidence="2" type="ORF">GH14477</name>
    <name evidence="2" type="ORF">GH23314</name>
</gene>
<dbReference type="EMBL" id="CH916366">
    <property type="protein sequence ID" value="EDV97828.1"/>
    <property type="molecule type" value="Genomic_DNA"/>
</dbReference>
<dbReference type="Proteomes" id="UP000001070">
    <property type="component" value="Unassembled WGS sequence"/>
</dbReference>
<name>B4J035_DROGR</name>
<dbReference type="eggNOG" id="ENOG502TCVY">
    <property type="taxonomic scope" value="Eukaryota"/>
</dbReference>
<organism evidence="4">
    <name type="scientific">Drosophila grimshawi</name>
    <name type="common">Hawaiian fruit fly</name>
    <name type="synonym">Idiomyia grimshawi</name>
    <dbReference type="NCBI Taxonomy" id="7222"/>
    <lineage>
        <taxon>Eukaryota</taxon>
        <taxon>Metazoa</taxon>
        <taxon>Ecdysozoa</taxon>
        <taxon>Arthropoda</taxon>
        <taxon>Hexapoda</taxon>
        <taxon>Insecta</taxon>
        <taxon>Pterygota</taxon>
        <taxon>Neoptera</taxon>
        <taxon>Endopterygota</taxon>
        <taxon>Diptera</taxon>
        <taxon>Brachycera</taxon>
        <taxon>Muscomorpha</taxon>
        <taxon>Ephydroidea</taxon>
        <taxon>Drosophilidae</taxon>
        <taxon>Drosophila</taxon>
        <taxon>Hawaiian Drosophila</taxon>
    </lineage>
</organism>
<reference evidence="2 4" key="1">
    <citation type="journal article" date="2007" name="Nature">
        <title>Evolution of genes and genomes on the Drosophila phylogeny.</title>
        <authorList>
            <consortium name="Drosophila 12 Genomes Consortium"/>
            <person name="Clark A.G."/>
            <person name="Eisen M.B."/>
            <person name="Smith D.R."/>
            <person name="Bergman C.M."/>
            <person name="Oliver B."/>
            <person name="Markow T.A."/>
            <person name="Kaufman T.C."/>
            <person name="Kellis M."/>
            <person name="Gelbart W."/>
            <person name="Iyer V.N."/>
            <person name="Pollard D.A."/>
            <person name="Sackton T.B."/>
            <person name="Larracuente A.M."/>
            <person name="Singh N.D."/>
            <person name="Abad J.P."/>
            <person name="Abt D.N."/>
            <person name="Adryan B."/>
            <person name="Aguade M."/>
            <person name="Akashi H."/>
            <person name="Anderson W.W."/>
            <person name="Aquadro C.F."/>
            <person name="Ardell D.H."/>
            <person name="Arguello R."/>
            <person name="Artieri C.G."/>
            <person name="Barbash D.A."/>
            <person name="Barker D."/>
            <person name="Barsanti P."/>
            <person name="Batterham P."/>
            <person name="Batzoglou S."/>
            <person name="Begun D."/>
            <person name="Bhutkar A."/>
            <person name="Blanco E."/>
            <person name="Bosak S.A."/>
            <person name="Bradley R.K."/>
            <person name="Brand A.D."/>
            <person name="Brent M.R."/>
            <person name="Brooks A.N."/>
            <person name="Brown R.H."/>
            <person name="Butlin R.K."/>
            <person name="Caggese C."/>
            <person name="Calvi B.R."/>
            <person name="Bernardo de Carvalho A."/>
            <person name="Caspi A."/>
            <person name="Castrezana S."/>
            <person name="Celniker S.E."/>
            <person name="Chang J.L."/>
            <person name="Chapple C."/>
            <person name="Chatterji S."/>
            <person name="Chinwalla A."/>
            <person name="Civetta A."/>
            <person name="Clifton S.W."/>
            <person name="Comeron J.M."/>
            <person name="Costello J.C."/>
            <person name="Coyne J.A."/>
            <person name="Daub J."/>
            <person name="David R.G."/>
            <person name="Delcher A.L."/>
            <person name="Delehaunty K."/>
            <person name="Do C.B."/>
            <person name="Ebling H."/>
            <person name="Edwards K."/>
            <person name="Eickbush T."/>
            <person name="Evans J.D."/>
            <person name="Filipski A."/>
            <person name="Findeiss S."/>
            <person name="Freyhult E."/>
            <person name="Fulton L."/>
            <person name="Fulton R."/>
            <person name="Garcia A.C."/>
            <person name="Gardiner A."/>
            <person name="Garfield D.A."/>
            <person name="Garvin B.E."/>
            <person name="Gibson G."/>
            <person name="Gilbert D."/>
            <person name="Gnerre S."/>
            <person name="Godfrey J."/>
            <person name="Good R."/>
            <person name="Gotea V."/>
            <person name="Gravely B."/>
            <person name="Greenberg A.J."/>
            <person name="Griffiths-Jones S."/>
            <person name="Gross S."/>
            <person name="Guigo R."/>
            <person name="Gustafson E.A."/>
            <person name="Haerty W."/>
            <person name="Hahn M.W."/>
            <person name="Halligan D.L."/>
            <person name="Halpern A.L."/>
            <person name="Halter G.M."/>
            <person name="Han M.V."/>
            <person name="Heger A."/>
            <person name="Hillier L."/>
            <person name="Hinrichs A.S."/>
            <person name="Holmes I."/>
            <person name="Hoskins R.A."/>
            <person name="Hubisz M.J."/>
            <person name="Hultmark D."/>
            <person name="Huntley M.A."/>
            <person name="Jaffe D.B."/>
            <person name="Jagadeeshan S."/>
            <person name="Jeck W.R."/>
            <person name="Johnson J."/>
            <person name="Jones C.D."/>
            <person name="Jordan W.C."/>
            <person name="Karpen G.H."/>
            <person name="Kataoka E."/>
            <person name="Keightley P.D."/>
            <person name="Kheradpour P."/>
            <person name="Kirkness E.F."/>
            <person name="Koerich L.B."/>
            <person name="Kristiansen K."/>
            <person name="Kudrna D."/>
            <person name="Kulathinal R.J."/>
            <person name="Kumar S."/>
            <person name="Kwok R."/>
            <person name="Lander E."/>
            <person name="Langley C.H."/>
            <person name="Lapoint R."/>
            <person name="Lazzaro B.P."/>
            <person name="Lee S.J."/>
            <person name="Levesque L."/>
            <person name="Li R."/>
            <person name="Lin C.F."/>
            <person name="Lin M.F."/>
            <person name="Lindblad-Toh K."/>
            <person name="Llopart A."/>
            <person name="Long M."/>
            <person name="Low L."/>
            <person name="Lozovsky E."/>
            <person name="Lu J."/>
            <person name="Luo M."/>
            <person name="Machado C.A."/>
            <person name="Makalowski W."/>
            <person name="Marzo M."/>
            <person name="Matsuda M."/>
            <person name="Matzkin L."/>
            <person name="McAllister B."/>
            <person name="McBride C.S."/>
            <person name="McKernan B."/>
            <person name="McKernan K."/>
            <person name="Mendez-Lago M."/>
            <person name="Minx P."/>
            <person name="Mollenhauer M.U."/>
            <person name="Montooth K."/>
            <person name="Mount S.M."/>
            <person name="Mu X."/>
            <person name="Myers E."/>
            <person name="Negre B."/>
            <person name="Newfeld S."/>
            <person name="Nielsen R."/>
            <person name="Noor M.A."/>
            <person name="O'Grady P."/>
            <person name="Pachter L."/>
            <person name="Papaceit M."/>
            <person name="Parisi M.J."/>
            <person name="Parisi M."/>
            <person name="Parts L."/>
            <person name="Pedersen J.S."/>
            <person name="Pesole G."/>
            <person name="Phillippy A.M."/>
            <person name="Ponting C.P."/>
            <person name="Pop M."/>
            <person name="Porcelli D."/>
            <person name="Powell J.R."/>
            <person name="Prohaska S."/>
            <person name="Pruitt K."/>
            <person name="Puig M."/>
            <person name="Quesneville H."/>
            <person name="Ram K.R."/>
            <person name="Rand D."/>
            <person name="Rasmussen M.D."/>
            <person name="Reed L.K."/>
            <person name="Reenan R."/>
            <person name="Reily A."/>
            <person name="Remington K.A."/>
            <person name="Rieger T.T."/>
            <person name="Ritchie M.G."/>
            <person name="Robin C."/>
            <person name="Rogers Y.H."/>
            <person name="Rohde C."/>
            <person name="Rozas J."/>
            <person name="Rubenfield M.J."/>
            <person name="Ruiz A."/>
            <person name="Russo S."/>
            <person name="Salzberg S.L."/>
            <person name="Sanchez-Gracia A."/>
            <person name="Saranga D.J."/>
            <person name="Sato H."/>
            <person name="Schaeffer S.W."/>
            <person name="Schatz M.C."/>
            <person name="Schlenke T."/>
            <person name="Schwartz R."/>
            <person name="Segarra C."/>
            <person name="Singh R.S."/>
            <person name="Sirot L."/>
            <person name="Sirota M."/>
            <person name="Sisneros N.B."/>
            <person name="Smith C.D."/>
            <person name="Smith T.F."/>
            <person name="Spieth J."/>
            <person name="Stage D.E."/>
            <person name="Stark A."/>
            <person name="Stephan W."/>
            <person name="Strausberg R.L."/>
            <person name="Strempel S."/>
            <person name="Sturgill D."/>
            <person name="Sutton G."/>
            <person name="Sutton G.G."/>
            <person name="Tao W."/>
            <person name="Teichmann S."/>
            <person name="Tobari Y.N."/>
            <person name="Tomimura Y."/>
            <person name="Tsolas J.M."/>
            <person name="Valente V.L."/>
            <person name="Venter E."/>
            <person name="Venter J.C."/>
            <person name="Vicario S."/>
            <person name="Vieira F.G."/>
            <person name="Vilella A.J."/>
            <person name="Villasante A."/>
            <person name="Walenz B."/>
            <person name="Wang J."/>
            <person name="Wasserman M."/>
            <person name="Watts T."/>
            <person name="Wilson D."/>
            <person name="Wilson R.K."/>
            <person name="Wing R.A."/>
            <person name="Wolfner M.F."/>
            <person name="Wong A."/>
            <person name="Wong G.K."/>
            <person name="Wu C.I."/>
            <person name="Wu G."/>
            <person name="Yamamoto D."/>
            <person name="Yang H.P."/>
            <person name="Yang S.P."/>
            <person name="Yorke J.A."/>
            <person name="Yoshida K."/>
            <person name="Zdobnov E."/>
            <person name="Zhang P."/>
            <person name="Zhang Y."/>
            <person name="Zimin A.V."/>
            <person name="Baldwin J."/>
            <person name="Abdouelleil A."/>
            <person name="Abdulkadir J."/>
            <person name="Abebe A."/>
            <person name="Abera B."/>
            <person name="Abreu J."/>
            <person name="Acer S.C."/>
            <person name="Aftuck L."/>
            <person name="Alexander A."/>
            <person name="An P."/>
            <person name="Anderson E."/>
            <person name="Anderson S."/>
            <person name="Arachi H."/>
            <person name="Azer M."/>
            <person name="Bachantsang P."/>
            <person name="Barry A."/>
            <person name="Bayul T."/>
            <person name="Berlin A."/>
            <person name="Bessette D."/>
            <person name="Bloom T."/>
            <person name="Blye J."/>
            <person name="Boguslavskiy L."/>
            <person name="Bonnet C."/>
            <person name="Boukhgalter B."/>
            <person name="Bourzgui I."/>
            <person name="Brown A."/>
            <person name="Cahill P."/>
            <person name="Channer S."/>
            <person name="Cheshatsang Y."/>
            <person name="Chuda L."/>
            <person name="Citroen M."/>
            <person name="Collymore A."/>
            <person name="Cooke P."/>
            <person name="Costello M."/>
            <person name="D'Aco K."/>
            <person name="Daza R."/>
            <person name="De Haan G."/>
            <person name="DeGray S."/>
            <person name="DeMaso C."/>
            <person name="Dhargay N."/>
            <person name="Dooley K."/>
            <person name="Dooley E."/>
            <person name="Doricent M."/>
            <person name="Dorje P."/>
            <person name="Dorjee K."/>
            <person name="Dupes A."/>
            <person name="Elong R."/>
            <person name="Falk J."/>
            <person name="Farina A."/>
            <person name="Faro S."/>
            <person name="Ferguson D."/>
            <person name="Fisher S."/>
            <person name="Foley C.D."/>
            <person name="Franke A."/>
            <person name="Friedrich D."/>
            <person name="Gadbois L."/>
            <person name="Gearin G."/>
            <person name="Gearin C.R."/>
            <person name="Giannoukos G."/>
            <person name="Goode T."/>
            <person name="Graham J."/>
            <person name="Grandbois E."/>
            <person name="Grewal S."/>
            <person name="Gyaltsen K."/>
            <person name="Hafez N."/>
            <person name="Hagos B."/>
            <person name="Hall J."/>
            <person name="Henson C."/>
            <person name="Hollinger A."/>
            <person name="Honan T."/>
            <person name="Huard M.D."/>
            <person name="Hughes L."/>
            <person name="Hurhula B."/>
            <person name="Husby M.E."/>
            <person name="Kamat A."/>
            <person name="Kanga B."/>
            <person name="Kashin S."/>
            <person name="Khazanovich D."/>
            <person name="Kisner P."/>
            <person name="Lance K."/>
            <person name="Lara M."/>
            <person name="Lee W."/>
            <person name="Lennon N."/>
            <person name="Letendre F."/>
            <person name="LeVine R."/>
            <person name="Lipovsky A."/>
            <person name="Liu X."/>
            <person name="Liu J."/>
            <person name="Liu S."/>
            <person name="Lokyitsang T."/>
            <person name="Lokyitsang Y."/>
            <person name="Lubonja R."/>
            <person name="Lui A."/>
            <person name="MacDonald P."/>
            <person name="Magnisalis V."/>
            <person name="Maru K."/>
            <person name="Matthews C."/>
            <person name="McCusker W."/>
            <person name="McDonough S."/>
            <person name="Mehta T."/>
            <person name="Meldrim J."/>
            <person name="Meneus L."/>
            <person name="Mihai O."/>
            <person name="Mihalev A."/>
            <person name="Mihova T."/>
            <person name="Mittelman R."/>
            <person name="Mlenga V."/>
            <person name="Montmayeur A."/>
            <person name="Mulrain L."/>
            <person name="Navidi A."/>
            <person name="Naylor J."/>
            <person name="Negash T."/>
            <person name="Nguyen T."/>
            <person name="Nguyen N."/>
            <person name="Nicol R."/>
            <person name="Norbu C."/>
            <person name="Norbu N."/>
            <person name="Novod N."/>
            <person name="O'Neill B."/>
            <person name="Osman S."/>
            <person name="Markiewicz E."/>
            <person name="Oyono O.L."/>
            <person name="Patti C."/>
            <person name="Phunkhang P."/>
            <person name="Pierre F."/>
            <person name="Priest M."/>
            <person name="Raghuraman S."/>
            <person name="Rege F."/>
            <person name="Reyes R."/>
            <person name="Rise C."/>
            <person name="Rogov P."/>
            <person name="Ross K."/>
            <person name="Ryan E."/>
            <person name="Settipalli S."/>
            <person name="Shea T."/>
            <person name="Sherpa N."/>
            <person name="Shi L."/>
            <person name="Shih D."/>
            <person name="Sparrow T."/>
            <person name="Spaulding J."/>
            <person name="Stalker J."/>
            <person name="Stange-Thomann N."/>
            <person name="Stavropoulos S."/>
            <person name="Stone C."/>
            <person name="Strader C."/>
            <person name="Tesfaye S."/>
            <person name="Thomson T."/>
            <person name="Thoulutsang Y."/>
            <person name="Thoulutsang D."/>
            <person name="Topham K."/>
            <person name="Topping I."/>
            <person name="Tsamla T."/>
            <person name="Vassiliev H."/>
            <person name="Vo A."/>
            <person name="Wangchuk T."/>
            <person name="Wangdi T."/>
            <person name="Weiand M."/>
            <person name="Wilkinson J."/>
            <person name="Wilson A."/>
            <person name="Yadav S."/>
            <person name="Young G."/>
            <person name="Yu Q."/>
            <person name="Zembek L."/>
            <person name="Zhong D."/>
            <person name="Zimmer A."/>
            <person name="Zwirko Z."/>
            <person name="Jaffe D.B."/>
            <person name="Alvarez P."/>
            <person name="Brockman W."/>
            <person name="Butler J."/>
            <person name="Chin C."/>
            <person name="Gnerre S."/>
            <person name="Grabherr M."/>
            <person name="Kleber M."/>
            <person name="Mauceli E."/>
            <person name="MacCallum I."/>
        </authorList>
    </citation>
    <scope>NUCLEOTIDE SEQUENCE [LARGE SCALE GENOMIC DNA]</scope>
    <source>
        <strain evidence="2">TSC#15287-2541.00</strain>
        <strain evidence="4">Tucson 15287-2541.00</strain>
    </source>
</reference>
<reference evidence="2" key="3">
    <citation type="submission" date="2008-06" db="EMBL/GenBank/DDBJ databases">
        <authorList>
            <consortium name="FlyBase"/>
        </authorList>
    </citation>
    <scope>NUCLEOTIDE SEQUENCE</scope>
    <source>
        <strain evidence="2">TSC#15287-2541.00</strain>
    </source>
</reference>
<dbReference type="InParanoid" id="B4J035"/>
<dbReference type="InterPro" id="IPR003475">
    <property type="entry name" value="Insect_Unk"/>
</dbReference>
<evidence type="ECO:0000313" key="3">
    <source>
        <dbReference type="EMBL" id="EDV98674.1"/>
    </source>
</evidence>
<dbReference type="AlphaFoldDB" id="B4J035"/>
<evidence type="ECO:0000313" key="4">
    <source>
        <dbReference type="Proteomes" id="UP000001070"/>
    </source>
</evidence>
<feature type="signal peptide" evidence="1">
    <location>
        <begin position="1"/>
        <end position="20"/>
    </location>
</feature>
<dbReference type="EMBL" id="CH916383">
    <property type="protein sequence ID" value="EDV98674.1"/>
    <property type="molecule type" value="Genomic_DNA"/>
</dbReference>
<dbReference type="OrthoDB" id="7981046at2759"/>
<dbReference type="Pfam" id="PF02448">
    <property type="entry name" value="L71"/>
    <property type="match status" value="1"/>
</dbReference>
<keyword evidence="4" id="KW-1185">Reference proteome</keyword>